<feature type="chain" id="PRO_5045101517" description="Lipoprotein" evidence="1">
    <location>
        <begin position="25"/>
        <end position="220"/>
    </location>
</feature>
<dbReference type="PROSITE" id="PS51257">
    <property type="entry name" value="PROKAR_LIPOPROTEIN"/>
    <property type="match status" value="1"/>
</dbReference>
<dbReference type="RefSeq" id="WP_377304404.1">
    <property type="nucleotide sequence ID" value="NZ_CP180191.1"/>
</dbReference>
<gene>
    <name evidence="2" type="ORF">ACFOEN_12440</name>
</gene>
<evidence type="ECO:0000313" key="3">
    <source>
        <dbReference type="Proteomes" id="UP001595556"/>
    </source>
</evidence>
<accession>A0ABV7H751</accession>
<dbReference type="Proteomes" id="UP001595556">
    <property type="component" value="Unassembled WGS sequence"/>
</dbReference>
<proteinExistence type="predicted"/>
<reference evidence="3" key="1">
    <citation type="journal article" date="2019" name="Int. J. Syst. Evol. Microbiol.">
        <title>The Global Catalogue of Microorganisms (GCM) 10K type strain sequencing project: providing services to taxonomists for standard genome sequencing and annotation.</title>
        <authorList>
            <consortium name="The Broad Institute Genomics Platform"/>
            <consortium name="The Broad Institute Genome Sequencing Center for Infectious Disease"/>
            <person name="Wu L."/>
            <person name="Ma J."/>
        </authorList>
    </citation>
    <scope>NUCLEOTIDE SEQUENCE [LARGE SCALE GENOMIC DNA]</scope>
    <source>
        <strain evidence="3">KCTC 52168</strain>
    </source>
</reference>
<name>A0ABV7H751_9BURK</name>
<keyword evidence="1" id="KW-0732">Signal</keyword>
<evidence type="ECO:0000256" key="1">
    <source>
        <dbReference type="SAM" id="SignalP"/>
    </source>
</evidence>
<comment type="caution">
    <text evidence="2">The sequence shown here is derived from an EMBL/GenBank/DDBJ whole genome shotgun (WGS) entry which is preliminary data.</text>
</comment>
<evidence type="ECO:0000313" key="2">
    <source>
        <dbReference type="EMBL" id="MFC3148431.1"/>
    </source>
</evidence>
<sequence>MRRRSGWFRLHCAVLGLSVLAACATPEGPISTTATPEPGMAYLSVEFAKTTPLNVALAIQPEGRQLTHFLPFEGPAAPDDATPRTVTLKLPPGRYRVAYWQPYFNRVSDGLPSRPLSNEVLARPFELRAGEVIHLGSFGVWQRQQARLPNQPALLRFDPKPITQAEAKTRFATAFPMLAAQPLRCRLCTDTEGTGRGLQSIIDLVTDPLPGLVPIPPPTR</sequence>
<dbReference type="EMBL" id="JBHRTI010000007">
    <property type="protein sequence ID" value="MFC3148431.1"/>
    <property type="molecule type" value="Genomic_DNA"/>
</dbReference>
<keyword evidence="3" id="KW-1185">Reference proteome</keyword>
<evidence type="ECO:0008006" key="4">
    <source>
        <dbReference type="Google" id="ProtNLM"/>
    </source>
</evidence>
<organism evidence="2 3">
    <name type="scientific">Piscinibacterium candidicorallinum</name>
    <dbReference type="NCBI Taxonomy" id="1793872"/>
    <lineage>
        <taxon>Bacteria</taxon>
        <taxon>Pseudomonadati</taxon>
        <taxon>Pseudomonadota</taxon>
        <taxon>Betaproteobacteria</taxon>
        <taxon>Burkholderiales</taxon>
        <taxon>Piscinibacterium</taxon>
    </lineage>
</organism>
<protein>
    <recommendedName>
        <fullName evidence="4">Lipoprotein</fullName>
    </recommendedName>
</protein>
<feature type="signal peptide" evidence="1">
    <location>
        <begin position="1"/>
        <end position="24"/>
    </location>
</feature>